<dbReference type="Proteomes" id="UP000231279">
    <property type="component" value="Unassembled WGS sequence"/>
</dbReference>
<evidence type="ECO:0000259" key="10">
    <source>
        <dbReference type="PROSITE" id="PS51745"/>
    </source>
</evidence>
<dbReference type="InterPro" id="IPR053793">
    <property type="entry name" value="PB1-like"/>
</dbReference>
<dbReference type="SUPFAM" id="SSF54277">
    <property type="entry name" value="CAD &amp; PB1 domains"/>
    <property type="match status" value="1"/>
</dbReference>
<keyword evidence="6 8" id="KW-0539">Nucleus</keyword>
<keyword evidence="3 8" id="KW-0678">Repressor</keyword>
<dbReference type="GO" id="GO:0006355">
    <property type="term" value="P:regulation of DNA-templated transcription"/>
    <property type="evidence" value="ECO:0007669"/>
    <property type="project" value="InterPro"/>
</dbReference>
<evidence type="ECO:0000256" key="6">
    <source>
        <dbReference type="ARBA" id="ARBA00023242"/>
    </source>
</evidence>
<gene>
    <name evidence="11" type="ORF">CDL12_12674</name>
</gene>
<comment type="similarity">
    <text evidence="2 8">Belongs to the Aux/IAA family.</text>
</comment>
<sequence length="198" mass="22504">MELQLELALSTSSDTNQDSDQRKKRSLDDAFSGVEKNRDAPQTLPLFIWKEYEEEQNQIPTLPLPDRNDNVENDLVVGWPPVKSWRKQLCQQSHRGTATNYVNVENAAGGGGRGSNSTYVKVKMEGVGIARKIDLRNHNSYQTLIASLITLFGQCEGHAEMYRLTYQDKEGDWLLAGDAPWETFKRSARRLKLQKNGY</sequence>
<evidence type="ECO:0000256" key="8">
    <source>
        <dbReference type="RuleBase" id="RU004549"/>
    </source>
</evidence>
<keyword evidence="7 8" id="KW-0927">Auxin signaling pathway</keyword>
<proteinExistence type="inferred from homology"/>
<feature type="region of interest" description="Disordered" evidence="9">
    <location>
        <begin position="1"/>
        <end position="36"/>
    </location>
</feature>
<dbReference type="STRING" id="429701.A0A2G9HB01"/>
<evidence type="ECO:0000313" key="11">
    <source>
        <dbReference type="EMBL" id="PIN14688.1"/>
    </source>
</evidence>
<dbReference type="InterPro" id="IPR033389">
    <property type="entry name" value="AUX/IAA_dom"/>
</dbReference>
<keyword evidence="4 8" id="KW-0805">Transcription regulation</keyword>
<dbReference type="EMBL" id="NKXS01002236">
    <property type="protein sequence ID" value="PIN14688.1"/>
    <property type="molecule type" value="Genomic_DNA"/>
</dbReference>
<dbReference type="PANTHER" id="PTHR31734">
    <property type="entry name" value="AUXIN-RESPONSIVE PROTEIN IAA17"/>
    <property type="match status" value="1"/>
</dbReference>
<dbReference type="Gene3D" id="3.10.20.90">
    <property type="entry name" value="Phosphatidylinositol 3-kinase Catalytic Subunit, Chain A, domain 1"/>
    <property type="match status" value="1"/>
</dbReference>
<dbReference type="InterPro" id="IPR003311">
    <property type="entry name" value="AUX_IAA"/>
</dbReference>
<evidence type="ECO:0000256" key="2">
    <source>
        <dbReference type="ARBA" id="ARBA00006728"/>
    </source>
</evidence>
<organism evidence="11 12">
    <name type="scientific">Handroanthus impetiginosus</name>
    <dbReference type="NCBI Taxonomy" id="429701"/>
    <lineage>
        <taxon>Eukaryota</taxon>
        <taxon>Viridiplantae</taxon>
        <taxon>Streptophyta</taxon>
        <taxon>Embryophyta</taxon>
        <taxon>Tracheophyta</taxon>
        <taxon>Spermatophyta</taxon>
        <taxon>Magnoliopsida</taxon>
        <taxon>eudicotyledons</taxon>
        <taxon>Gunneridae</taxon>
        <taxon>Pentapetalae</taxon>
        <taxon>asterids</taxon>
        <taxon>lamiids</taxon>
        <taxon>Lamiales</taxon>
        <taxon>Bignoniaceae</taxon>
        <taxon>Crescentiina</taxon>
        <taxon>Tabebuia alliance</taxon>
        <taxon>Handroanthus</taxon>
    </lineage>
</organism>
<keyword evidence="12" id="KW-1185">Reference proteome</keyword>
<dbReference type="PROSITE" id="PS51745">
    <property type="entry name" value="PB1"/>
    <property type="match status" value="1"/>
</dbReference>
<comment type="subcellular location">
    <subcellularLocation>
        <location evidence="1 8">Nucleus</location>
    </subcellularLocation>
</comment>
<feature type="domain" description="PB1" evidence="10">
    <location>
        <begin position="117"/>
        <end position="196"/>
    </location>
</feature>
<dbReference type="GO" id="GO:0009734">
    <property type="term" value="P:auxin-activated signaling pathway"/>
    <property type="evidence" value="ECO:0007669"/>
    <property type="project" value="UniProtKB-UniRule"/>
</dbReference>
<evidence type="ECO:0000256" key="5">
    <source>
        <dbReference type="ARBA" id="ARBA00023163"/>
    </source>
</evidence>
<evidence type="ECO:0000256" key="1">
    <source>
        <dbReference type="ARBA" id="ARBA00004123"/>
    </source>
</evidence>
<evidence type="ECO:0000256" key="4">
    <source>
        <dbReference type="ARBA" id="ARBA00023015"/>
    </source>
</evidence>
<dbReference type="OrthoDB" id="778717at2759"/>
<evidence type="ECO:0000256" key="3">
    <source>
        <dbReference type="ARBA" id="ARBA00022491"/>
    </source>
</evidence>
<dbReference type="GO" id="GO:0005634">
    <property type="term" value="C:nucleus"/>
    <property type="evidence" value="ECO:0007669"/>
    <property type="project" value="UniProtKB-SubCell"/>
</dbReference>
<comment type="function">
    <text evidence="8">Aux/IAA proteins are short-lived transcriptional factors that function as repressors of early auxin response genes at low auxin concentrations.</text>
</comment>
<keyword evidence="5 8" id="KW-0804">Transcription</keyword>
<evidence type="ECO:0000256" key="9">
    <source>
        <dbReference type="SAM" id="MobiDB-lite"/>
    </source>
</evidence>
<name>A0A2G9HB01_9LAMI</name>
<dbReference type="Pfam" id="PF02309">
    <property type="entry name" value="AUX_IAA"/>
    <property type="match status" value="2"/>
</dbReference>
<accession>A0A2G9HB01</accession>
<dbReference type="AlphaFoldDB" id="A0A2G9HB01"/>
<comment type="caution">
    <text evidence="11">The sequence shown here is derived from an EMBL/GenBank/DDBJ whole genome shotgun (WGS) entry which is preliminary data.</text>
</comment>
<protein>
    <recommendedName>
        <fullName evidence="8">Auxin-responsive protein</fullName>
    </recommendedName>
</protein>
<evidence type="ECO:0000313" key="12">
    <source>
        <dbReference type="Proteomes" id="UP000231279"/>
    </source>
</evidence>
<comment type="subunit">
    <text evidence="8">Homodimers and heterodimers.</text>
</comment>
<reference evidence="12" key="1">
    <citation type="journal article" date="2018" name="Gigascience">
        <title>Genome assembly of the Pink Ipe (Handroanthus impetiginosus, Bignoniaceae), a highly valued, ecologically keystone Neotropical timber forest tree.</title>
        <authorList>
            <person name="Silva-Junior O.B."/>
            <person name="Grattapaglia D."/>
            <person name="Novaes E."/>
            <person name="Collevatti R.G."/>
        </authorList>
    </citation>
    <scope>NUCLEOTIDE SEQUENCE [LARGE SCALE GENOMIC DNA]</scope>
    <source>
        <strain evidence="12">cv. UFG-1</strain>
    </source>
</reference>
<evidence type="ECO:0000256" key="7">
    <source>
        <dbReference type="ARBA" id="ARBA00023294"/>
    </source>
</evidence>
<dbReference type="PANTHER" id="PTHR31734:SF38">
    <property type="entry name" value="AUXIN-RESPONSIVE PROTEIN IAA29"/>
    <property type="match status" value="1"/>
</dbReference>